<feature type="compositionally biased region" description="Gly residues" evidence="3">
    <location>
        <begin position="1"/>
        <end position="14"/>
    </location>
</feature>
<dbReference type="InterPro" id="IPR036028">
    <property type="entry name" value="SH3-like_dom_sf"/>
</dbReference>
<proteinExistence type="predicted"/>
<comment type="caution">
    <text evidence="5">The sequence shown here is derived from an EMBL/GenBank/DDBJ whole genome shotgun (WGS) entry which is preliminary data.</text>
</comment>
<dbReference type="PROSITE" id="PS50002">
    <property type="entry name" value="SH3"/>
    <property type="match status" value="1"/>
</dbReference>
<feature type="compositionally biased region" description="Low complexity" evidence="3">
    <location>
        <begin position="440"/>
        <end position="461"/>
    </location>
</feature>
<protein>
    <submittedName>
        <fullName evidence="5">VHS domain containing protein</fullName>
    </submittedName>
</protein>
<reference evidence="5 6" key="1">
    <citation type="journal article" date="2019" name="Fungal Biol. Biotechnol.">
        <title>Draft genome sequence of fastidious pathogen Ceratobasidium theobromae, which causes vascular-streak dieback in Theobroma cacao.</title>
        <authorList>
            <person name="Ali S.S."/>
            <person name="Asman A."/>
            <person name="Shao J."/>
            <person name="Firmansyah A.P."/>
            <person name="Susilo A.W."/>
            <person name="Rosmana A."/>
            <person name="McMahon P."/>
            <person name="Junaid M."/>
            <person name="Guest D."/>
            <person name="Kheng T.Y."/>
            <person name="Meinhardt L.W."/>
            <person name="Bailey B.A."/>
        </authorList>
    </citation>
    <scope>NUCLEOTIDE SEQUENCE [LARGE SCALE GENOMIC DNA]</scope>
    <source>
        <strain evidence="5 6">CT2</strain>
    </source>
</reference>
<organism evidence="5 6">
    <name type="scientific">Ceratobasidium theobromae</name>
    <dbReference type="NCBI Taxonomy" id="1582974"/>
    <lineage>
        <taxon>Eukaryota</taxon>
        <taxon>Fungi</taxon>
        <taxon>Dikarya</taxon>
        <taxon>Basidiomycota</taxon>
        <taxon>Agaricomycotina</taxon>
        <taxon>Agaricomycetes</taxon>
        <taxon>Cantharellales</taxon>
        <taxon>Ceratobasidiaceae</taxon>
        <taxon>Ceratobasidium</taxon>
    </lineage>
</organism>
<accession>A0A5N5QXV7</accession>
<feature type="compositionally biased region" description="Low complexity" evidence="3">
    <location>
        <begin position="338"/>
        <end position="353"/>
    </location>
</feature>
<dbReference type="SMART" id="SM00326">
    <property type="entry name" value="SH3"/>
    <property type="match status" value="1"/>
</dbReference>
<feature type="region of interest" description="Disordered" evidence="3">
    <location>
        <begin position="751"/>
        <end position="772"/>
    </location>
</feature>
<dbReference type="OrthoDB" id="10255964at2759"/>
<gene>
    <name evidence="5" type="ORF">CTheo_171</name>
</gene>
<feature type="compositionally biased region" description="Basic and acidic residues" evidence="3">
    <location>
        <begin position="41"/>
        <end position="52"/>
    </location>
</feature>
<evidence type="ECO:0000313" key="6">
    <source>
        <dbReference type="Proteomes" id="UP000383932"/>
    </source>
</evidence>
<evidence type="ECO:0000256" key="2">
    <source>
        <dbReference type="PROSITE-ProRule" id="PRU00192"/>
    </source>
</evidence>
<feature type="compositionally biased region" description="Low complexity" evidence="3">
    <location>
        <begin position="23"/>
        <end position="40"/>
    </location>
</feature>
<feature type="domain" description="SH3" evidence="4">
    <location>
        <begin position="488"/>
        <end position="548"/>
    </location>
</feature>
<evidence type="ECO:0000256" key="1">
    <source>
        <dbReference type="ARBA" id="ARBA00022443"/>
    </source>
</evidence>
<feature type="compositionally biased region" description="Low complexity" evidence="3">
    <location>
        <begin position="213"/>
        <end position="231"/>
    </location>
</feature>
<feature type="compositionally biased region" description="Low complexity" evidence="3">
    <location>
        <begin position="57"/>
        <end position="76"/>
    </location>
</feature>
<evidence type="ECO:0000259" key="4">
    <source>
        <dbReference type="PROSITE" id="PS50002"/>
    </source>
</evidence>
<dbReference type="Gene3D" id="1.20.5.1940">
    <property type="match status" value="1"/>
</dbReference>
<feature type="region of interest" description="Disordered" evidence="3">
    <location>
        <begin position="209"/>
        <end position="259"/>
    </location>
</feature>
<feature type="region of interest" description="Disordered" evidence="3">
    <location>
        <begin position="322"/>
        <end position="478"/>
    </location>
</feature>
<feature type="compositionally biased region" description="Basic residues" evidence="3">
    <location>
        <begin position="462"/>
        <end position="474"/>
    </location>
</feature>
<feature type="compositionally biased region" description="Basic and acidic residues" evidence="3">
    <location>
        <begin position="820"/>
        <end position="831"/>
    </location>
</feature>
<keyword evidence="1 2" id="KW-0728">SH3 domain</keyword>
<dbReference type="AlphaFoldDB" id="A0A5N5QXV7"/>
<name>A0A5N5QXV7_9AGAM</name>
<feature type="compositionally biased region" description="Basic and acidic residues" evidence="3">
    <location>
        <begin position="370"/>
        <end position="388"/>
    </location>
</feature>
<feature type="region of interest" description="Disordered" evidence="3">
    <location>
        <begin position="808"/>
        <end position="862"/>
    </location>
</feature>
<dbReference type="EMBL" id="SSOP01000001">
    <property type="protein sequence ID" value="KAB5596534.1"/>
    <property type="molecule type" value="Genomic_DNA"/>
</dbReference>
<feature type="region of interest" description="Disordered" evidence="3">
    <location>
        <begin position="1"/>
        <end position="76"/>
    </location>
</feature>
<evidence type="ECO:0000313" key="5">
    <source>
        <dbReference type="EMBL" id="KAB5596534.1"/>
    </source>
</evidence>
<evidence type="ECO:0000256" key="3">
    <source>
        <dbReference type="SAM" id="MobiDB-lite"/>
    </source>
</evidence>
<keyword evidence="6" id="KW-1185">Reference proteome</keyword>
<dbReference type="Gene3D" id="2.30.30.40">
    <property type="entry name" value="SH3 Domains"/>
    <property type="match status" value="1"/>
</dbReference>
<dbReference type="Pfam" id="PF07653">
    <property type="entry name" value="SH3_2"/>
    <property type="match status" value="1"/>
</dbReference>
<dbReference type="Proteomes" id="UP000383932">
    <property type="component" value="Unassembled WGS sequence"/>
</dbReference>
<dbReference type="InterPro" id="IPR001452">
    <property type="entry name" value="SH3_domain"/>
</dbReference>
<sequence length="862" mass="91858">MSVWNGKGGAGTGGSPEYVHVDASAAGAGSSSTSGATDKSGSTRERVVEQKAKTANSSSQRRGSSQTGSSSSTGSTNWQAIINRLTDHTIPEDQAAIRRLGDDVRKAGANGARAAVEALRNRILDKNSTSDTRIRSIGVARILAQRTTSGGDAQRLIAAPPFINALRSVSSDPNVRASLKTWASQIRIGDPNDATELAPVTGLDEHLAQAGESTAQSASRRPPASAPGTASFQGRPHLATTEEEADEDIREGHPGPRAPVEPFSAPMPGGFGLDGSAFDANGSVVGGPPGSVREFPASSIQPIPPHLLVPPPGTGVGINVGGMRPGWGEEEEGVQSDAPSTRSKRTSATARSRQQPIQSAFAGATPSMDGGREARNRLKEQGTHREPARSPASSLLLDGTLSEPDSPSSYGRPIPAPITGDIRAHPQRMPPQPVVRGRQPSVSPNRFRSRSPSPMGVAQSHRMSRSRAQSRRRPTAGADPASVLINLAGVQFVRVTQAYFAAHDDELTLREGEVLAVIRREEDGRYWLGHSQGQVGRFPMQVVELLSHQTRGQGDSAAQEEKTAELLRRSREIEDFMDQLHDFDITRYCITEDADIQTDLASLLGLRNEIVRHLDETTTGIGRLKAMLNKIKEAQRVHDRMIDSRIAGYAARTALHDATPRINYQELPSNPAFQYTPFDMSQYVRRTAAPLAQQIEQAPARPSIAPRTYSEQRGAYADPAATIRYRTAQEMGYAPRPAPGMAARARTYSYTPATPTRGSPEESSAYVTTEPSTPGEAINGQAVQPPMGPGGPAAAMNGRYAFPVQQQHDMGPNGGGGGWGERERVPGKDEVGPVPGPTRTRGGSHIASESSAHTHASRRGAF</sequence>
<dbReference type="SUPFAM" id="SSF50044">
    <property type="entry name" value="SH3-domain"/>
    <property type="match status" value="1"/>
</dbReference>